<reference evidence="3" key="1">
    <citation type="journal article" date="2019" name="Int. J. Syst. Evol. Microbiol.">
        <title>The Global Catalogue of Microorganisms (GCM) 10K type strain sequencing project: providing services to taxonomists for standard genome sequencing and annotation.</title>
        <authorList>
            <consortium name="The Broad Institute Genomics Platform"/>
            <consortium name="The Broad Institute Genome Sequencing Center for Infectious Disease"/>
            <person name="Wu L."/>
            <person name="Ma J."/>
        </authorList>
    </citation>
    <scope>NUCLEOTIDE SEQUENCE [LARGE SCALE GENOMIC DNA]</scope>
    <source>
        <strain evidence="3">CGMCC 1.10759</strain>
    </source>
</reference>
<gene>
    <name evidence="2" type="ORF">ACFPN2_17985</name>
</gene>
<evidence type="ECO:0000259" key="1">
    <source>
        <dbReference type="Pfam" id="PF14467"/>
    </source>
</evidence>
<dbReference type="PROSITE" id="PS51257">
    <property type="entry name" value="PROKAR_LIPOPROTEIN"/>
    <property type="match status" value="1"/>
</dbReference>
<accession>A0ABV8SVJ7</accession>
<dbReference type="RefSeq" id="WP_380598953.1">
    <property type="nucleotide sequence ID" value="NZ_JBHSDU010000003.1"/>
</dbReference>
<keyword evidence="3" id="KW-1185">Reference proteome</keyword>
<dbReference type="Proteomes" id="UP001595904">
    <property type="component" value="Unassembled WGS sequence"/>
</dbReference>
<organism evidence="2 3">
    <name type="scientific">Steroidobacter flavus</name>
    <dbReference type="NCBI Taxonomy" id="1842136"/>
    <lineage>
        <taxon>Bacteria</taxon>
        <taxon>Pseudomonadati</taxon>
        <taxon>Pseudomonadota</taxon>
        <taxon>Gammaproteobacteria</taxon>
        <taxon>Steroidobacterales</taxon>
        <taxon>Steroidobacteraceae</taxon>
        <taxon>Steroidobacter</taxon>
    </lineage>
</organism>
<comment type="caution">
    <text evidence="2">The sequence shown here is derived from an EMBL/GenBank/DDBJ whole genome shotgun (WGS) entry which is preliminary data.</text>
</comment>
<dbReference type="InterPro" id="IPR025218">
    <property type="entry name" value="DUF4426"/>
</dbReference>
<sequence length="175" mass="19398">MLNNTSRHTSVRKTRTSPMGPLLALLAATLLVGCTEQPEQRAMPAQALDETFKDFGNYEVHFNALRTDELTPEIARAYGIQRSANRVMLNVTVLRKEAEHAPRKPVEATVAVDAYNLNGQLKDIEMRRVSEGEAIYSIGEVTIAGTEILVFDINVTPQGEAAPFNVKLKREFVSN</sequence>
<protein>
    <submittedName>
        <fullName evidence="2">DUF4426 domain-containing protein</fullName>
    </submittedName>
</protein>
<dbReference type="Pfam" id="PF14467">
    <property type="entry name" value="DUF4426"/>
    <property type="match status" value="1"/>
</dbReference>
<dbReference type="Gene3D" id="2.60.40.3340">
    <property type="entry name" value="Domain of unknown function DUF4426"/>
    <property type="match status" value="1"/>
</dbReference>
<feature type="domain" description="DUF4426" evidence="1">
    <location>
        <begin position="53"/>
        <end position="172"/>
    </location>
</feature>
<dbReference type="EMBL" id="JBHSDU010000003">
    <property type="protein sequence ID" value="MFC4310992.1"/>
    <property type="molecule type" value="Genomic_DNA"/>
</dbReference>
<evidence type="ECO:0000313" key="3">
    <source>
        <dbReference type="Proteomes" id="UP001595904"/>
    </source>
</evidence>
<name>A0ABV8SVJ7_9GAMM</name>
<evidence type="ECO:0000313" key="2">
    <source>
        <dbReference type="EMBL" id="MFC4310992.1"/>
    </source>
</evidence>
<proteinExistence type="predicted"/>